<evidence type="ECO:0000313" key="1">
    <source>
        <dbReference type="EMBL" id="KKK55366.1"/>
    </source>
</evidence>
<sequence length="161" mass="17768">MKKEGMFLFIFMFLLINISLISSAELPNLIEGNRDLPSLDDADISNKTFNVNLTQNINQTINNITNNINQFDQSLNTTDSVQFDNLTLTGNLTLGQKITFAFGEIIDNIVDGWIRVVGGLNVTDNVTADNFIGDIEADFVKIALGGGSPTIDQMQEYLDNT</sequence>
<dbReference type="AlphaFoldDB" id="A0A0F8Z5P3"/>
<gene>
    <name evidence="1" type="ORF">LCGC14_3075260</name>
</gene>
<feature type="non-terminal residue" evidence="1">
    <location>
        <position position="161"/>
    </location>
</feature>
<name>A0A0F8Z5P3_9ZZZZ</name>
<comment type="caution">
    <text evidence="1">The sequence shown here is derived from an EMBL/GenBank/DDBJ whole genome shotgun (WGS) entry which is preliminary data.</text>
</comment>
<reference evidence="1" key="1">
    <citation type="journal article" date="2015" name="Nature">
        <title>Complex archaea that bridge the gap between prokaryotes and eukaryotes.</title>
        <authorList>
            <person name="Spang A."/>
            <person name="Saw J.H."/>
            <person name="Jorgensen S.L."/>
            <person name="Zaremba-Niedzwiedzka K."/>
            <person name="Martijn J."/>
            <person name="Lind A.E."/>
            <person name="van Eijk R."/>
            <person name="Schleper C."/>
            <person name="Guy L."/>
            <person name="Ettema T.J."/>
        </authorList>
    </citation>
    <scope>NUCLEOTIDE SEQUENCE</scope>
</reference>
<organism evidence="1">
    <name type="scientific">marine sediment metagenome</name>
    <dbReference type="NCBI Taxonomy" id="412755"/>
    <lineage>
        <taxon>unclassified sequences</taxon>
        <taxon>metagenomes</taxon>
        <taxon>ecological metagenomes</taxon>
    </lineage>
</organism>
<protein>
    <submittedName>
        <fullName evidence="1">Uncharacterized protein</fullName>
    </submittedName>
</protein>
<proteinExistence type="predicted"/>
<dbReference type="EMBL" id="LAZR01065524">
    <property type="protein sequence ID" value="KKK55366.1"/>
    <property type="molecule type" value="Genomic_DNA"/>
</dbReference>
<accession>A0A0F8Z5P3</accession>